<organism evidence="2 3">
    <name type="scientific">Ponticaulis profundi</name>
    <dbReference type="NCBI Taxonomy" id="2665222"/>
    <lineage>
        <taxon>Bacteria</taxon>
        <taxon>Pseudomonadati</taxon>
        <taxon>Pseudomonadota</taxon>
        <taxon>Alphaproteobacteria</taxon>
        <taxon>Hyphomonadales</taxon>
        <taxon>Hyphomonadaceae</taxon>
        <taxon>Ponticaulis</taxon>
    </lineage>
</organism>
<keyword evidence="3" id="KW-1185">Reference proteome</keyword>
<dbReference type="Proteomes" id="UP001596303">
    <property type="component" value="Unassembled WGS sequence"/>
</dbReference>
<dbReference type="InterPro" id="IPR003399">
    <property type="entry name" value="Mce/MlaD"/>
</dbReference>
<dbReference type="PANTHER" id="PTHR33371">
    <property type="entry name" value="INTERMEMBRANE PHOSPHOLIPID TRANSPORT SYSTEM BINDING PROTEIN MLAD-RELATED"/>
    <property type="match status" value="1"/>
</dbReference>
<feature type="domain" description="Mce/MlaD" evidence="1">
    <location>
        <begin position="37"/>
        <end position="114"/>
    </location>
</feature>
<protein>
    <submittedName>
        <fullName evidence="2">MlaD family protein</fullName>
    </submittedName>
</protein>
<evidence type="ECO:0000259" key="1">
    <source>
        <dbReference type="Pfam" id="PF02470"/>
    </source>
</evidence>
<sequence length="156" mass="15978">MRNSVFETILGLVVIVAAGAFLAFAMSTTESSGQSGTYSVTARFNSVVGVDSGTDVRMAGVKVGRVTNVSIDPERAEAVLTLSVRDDVELRDDADAKVTSDGLLGGAFISIEPGGGFETIPQDGSGEIIYTRGSVDILTLFASFAGGQGSGSDSSE</sequence>
<dbReference type="EMBL" id="JBHSSW010000066">
    <property type="protein sequence ID" value="MFC6199771.1"/>
    <property type="molecule type" value="Genomic_DNA"/>
</dbReference>
<comment type="caution">
    <text evidence="2">The sequence shown here is derived from an EMBL/GenBank/DDBJ whole genome shotgun (WGS) entry which is preliminary data.</text>
</comment>
<dbReference type="InterPro" id="IPR052336">
    <property type="entry name" value="MlaD_Phospholipid_Transporter"/>
</dbReference>
<evidence type="ECO:0000313" key="2">
    <source>
        <dbReference type="EMBL" id="MFC6199771.1"/>
    </source>
</evidence>
<evidence type="ECO:0000313" key="3">
    <source>
        <dbReference type="Proteomes" id="UP001596303"/>
    </source>
</evidence>
<dbReference type="RefSeq" id="WP_377381199.1">
    <property type="nucleotide sequence ID" value="NZ_JBHSSW010000066.1"/>
</dbReference>
<gene>
    <name evidence="2" type="ORF">ACFQDM_16960</name>
</gene>
<accession>A0ABW1SDM7</accession>
<proteinExistence type="predicted"/>
<reference evidence="3" key="1">
    <citation type="journal article" date="2019" name="Int. J. Syst. Evol. Microbiol.">
        <title>The Global Catalogue of Microorganisms (GCM) 10K type strain sequencing project: providing services to taxonomists for standard genome sequencing and annotation.</title>
        <authorList>
            <consortium name="The Broad Institute Genomics Platform"/>
            <consortium name="The Broad Institute Genome Sequencing Center for Infectious Disease"/>
            <person name="Wu L."/>
            <person name="Ma J."/>
        </authorList>
    </citation>
    <scope>NUCLEOTIDE SEQUENCE [LARGE SCALE GENOMIC DNA]</scope>
    <source>
        <strain evidence="3">CGMCC-1.15741</strain>
    </source>
</reference>
<dbReference type="Pfam" id="PF02470">
    <property type="entry name" value="MlaD"/>
    <property type="match status" value="1"/>
</dbReference>
<name>A0ABW1SDM7_9PROT</name>
<dbReference type="PANTHER" id="PTHR33371:SF4">
    <property type="entry name" value="INTERMEMBRANE PHOSPHOLIPID TRANSPORT SYSTEM BINDING PROTEIN MLAD"/>
    <property type="match status" value="1"/>
</dbReference>